<dbReference type="PANTHER" id="PTHR43033:SF1">
    <property type="entry name" value="TRNA(ILE)-LYSIDINE SYNTHASE-RELATED"/>
    <property type="match status" value="1"/>
</dbReference>
<evidence type="ECO:0000256" key="5">
    <source>
        <dbReference type="ARBA" id="ARBA00022741"/>
    </source>
</evidence>
<proteinExistence type="inferred from homology"/>
<evidence type="ECO:0000256" key="7">
    <source>
        <dbReference type="ARBA" id="ARBA00048539"/>
    </source>
</evidence>
<keyword evidence="6 8" id="KW-0067">ATP-binding</keyword>
<feature type="domain" description="Lysidine-tRNA(Ile) synthetase C-terminal" evidence="9">
    <location>
        <begin position="428"/>
        <end position="500"/>
    </location>
</feature>
<comment type="function">
    <text evidence="8">Ligates lysine onto the cytidine present at position 34 of the AUA codon-specific tRNA(Ile) that contains the anticodon CAU, in an ATP-dependent manner. Cytidine is converted to lysidine, thus changing the amino acid specificity of the tRNA from methionine to isoleucine.</text>
</comment>
<dbReference type="Gene3D" id="3.40.50.620">
    <property type="entry name" value="HUPs"/>
    <property type="match status" value="1"/>
</dbReference>
<dbReference type="HAMAP" id="MF_01161">
    <property type="entry name" value="tRNA_Ile_lys_synt"/>
    <property type="match status" value="1"/>
</dbReference>
<dbReference type="GO" id="GO:0005737">
    <property type="term" value="C:cytoplasm"/>
    <property type="evidence" value="ECO:0007669"/>
    <property type="project" value="UniProtKB-SubCell"/>
</dbReference>
<dbReference type="InterPro" id="IPR012094">
    <property type="entry name" value="tRNA_Ile_lys_synt"/>
</dbReference>
<dbReference type="GO" id="GO:0032267">
    <property type="term" value="F:tRNA(Ile)-lysidine synthase activity"/>
    <property type="evidence" value="ECO:0007669"/>
    <property type="project" value="UniProtKB-EC"/>
</dbReference>
<protein>
    <recommendedName>
        <fullName evidence="8">tRNA(Ile)-lysidine synthase</fullName>
        <ecNumber evidence="8">6.3.4.19</ecNumber>
    </recommendedName>
    <alternativeName>
        <fullName evidence="8">tRNA(Ile)-2-lysyl-cytidine synthase</fullName>
    </alternativeName>
    <alternativeName>
        <fullName evidence="8">tRNA(Ile)-lysidine synthetase</fullName>
    </alternativeName>
</protein>
<dbReference type="RefSeq" id="WP_055061072.1">
    <property type="nucleotide sequence ID" value="NZ_CVRQ01000008.1"/>
</dbReference>
<evidence type="ECO:0000259" key="9">
    <source>
        <dbReference type="SMART" id="SM00977"/>
    </source>
</evidence>
<dbReference type="EC" id="6.3.4.19" evidence="8"/>
<evidence type="ECO:0000256" key="6">
    <source>
        <dbReference type="ARBA" id="ARBA00022840"/>
    </source>
</evidence>
<dbReference type="SUPFAM" id="SSF56037">
    <property type="entry name" value="PheT/TilS domain"/>
    <property type="match status" value="1"/>
</dbReference>
<dbReference type="PANTHER" id="PTHR43033">
    <property type="entry name" value="TRNA(ILE)-LYSIDINE SYNTHASE-RELATED"/>
    <property type="match status" value="1"/>
</dbReference>
<dbReference type="SUPFAM" id="SSF82829">
    <property type="entry name" value="MesJ substrate recognition domain-like"/>
    <property type="match status" value="1"/>
</dbReference>
<keyword evidence="11" id="KW-1185">Reference proteome</keyword>
<evidence type="ECO:0000256" key="3">
    <source>
        <dbReference type="ARBA" id="ARBA00022598"/>
    </source>
</evidence>
<keyword evidence="4 8" id="KW-0819">tRNA processing</keyword>
<evidence type="ECO:0000256" key="1">
    <source>
        <dbReference type="ARBA" id="ARBA00004496"/>
    </source>
</evidence>
<reference evidence="11" key="1">
    <citation type="submission" date="2015-05" db="EMBL/GenBank/DDBJ databases">
        <authorList>
            <consortium name="Pathogen Informatics"/>
        </authorList>
    </citation>
    <scope>NUCLEOTIDE SEQUENCE [LARGE SCALE GENOMIC DNA]</scope>
    <source>
        <strain evidence="11">T1-815</strain>
    </source>
</reference>
<dbReference type="SMART" id="SM00977">
    <property type="entry name" value="TilS_C"/>
    <property type="match status" value="1"/>
</dbReference>
<evidence type="ECO:0000256" key="2">
    <source>
        <dbReference type="ARBA" id="ARBA00022490"/>
    </source>
</evidence>
<keyword evidence="5 8" id="KW-0547">Nucleotide-binding</keyword>
<dbReference type="InterPro" id="IPR012795">
    <property type="entry name" value="tRNA_Ile_lys_synt_N"/>
</dbReference>
<name>A0A0M6WCE1_9FIRM</name>
<dbReference type="InterPro" id="IPR012796">
    <property type="entry name" value="Lysidine-tRNA-synth_C"/>
</dbReference>
<dbReference type="InterPro" id="IPR014729">
    <property type="entry name" value="Rossmann-like_a/b/a_fold"/>
</dbReference>
<dbReference type="NCBIfam" id="TIGR02433">
    <property type="entry name" value="lysidine_TilS_C"/>
    <property type="match status" value="1"/>
</dbReference>
<evidence type="ECO:0000313" key="10">
    <source>
        <dbReference type="EMBL" id="CRL33463.1"/>
    </source>
</evidence>
<evidence type="ECO:0000256" key="8">
    <source>
        <dbReference type="HAMAP-Rule" id="MF_01161"/>
    </source>
</evidence>
<dbReference type="CDD" id="cd01992">
    <property type="entry name" value="TilS_N"/>
    <property type="match status" value="1"/>
</dbReference>
<comment type="subcellular location">
    <subcellularLocation>
        <location evidence="1 8">Cytoplasm</location>
    </subcellularLocation>
</comment>
<accession>A0A0M6WCE1</accession>
<dbReference type="GO" id="GO:0006400">
    <property type="term" value="P:tRNA modification"/>
    <property type="evidence" value="ECO:0007669"/>
    <property type="project" value="UniProtKB-UniRule"/>
</dbReference>
<feature type="binding site" evidence="8">
    <location>
        <begin position="26"/>
        <end position="31"/>
    </location>
    <ligand>
        <name>ATP</name>
        <dbReference type="ChEBI" id="CHEBI:30616"/>
    </ligand>
</feature>
<dbReference type="InterPro" id="IPR011063">
    <property type="entry name" value="TilS/TtcA_N"/>
</dbReference>
<dbReference type="Gene3D" id="3.30.465.60">
    <property type="match status" value="1"/>
</dbReference>
<organism evidence="10 11">
    <name type="scientific">Agathobacter rectalis</name>
    <dbReference type="NCBI Taxonomy" id="39491"/>
    <lineage>
        <taxon>Bacteria</taxon>
        <taxon>Bacillati</taxon>
        <taxon>Bacillota</taxon>
        <taxon>Clostridia</taxon>
        <taxon>Lachnospirales</taxon>
        <taxon>Lachnospiraceae</taxon>
        <taxon>Agathobacter</taxon>
    </lineage>
</organism>
<dbReference type="GO" id="GO:0005524">
    <property type="term" value="F:ATP binding"/>
    <property type="evidence" value="ECO:0007669"/>
    <property type="project" value="UniProtKB-UniRule"/>
</dbReference>
<evidence type="ECO:0000313" key="11">
    <source>
        <dbReference type="Proteomes" id="UP000049472"/>
    </source>
</evidence>
<sequence length="514" mass="57311">MIRRTKDYILENKMINNHSTVLVALSGGADSVCLLLLLNEIKRQCADELDFALEAVHVEHGIRGAESREDARFASDLCERLNIPCHVHSVDVPQYAKSHGLGLEEAARILRYEAFEKEVARILRYEAFEEEAGRYPCETAYAADQKQGNSRQAVVAVAHHMEDNAETVLFQMLRGSGAKGLAGMHPVSVKNGVTYIRPLLSATRAQIEEYLKENGQAFVTDATNTDTAYSRNKLRHDVFPLLLQINDRAIEHINESAGQLAVMNDFYEQQLKEACDSMVSKKEGRVILEISRFESLHPALKSGVARECIHLASGRLKDITSAHIGALVKLAGQQSGRKINLPYGIIAEKSFGEVTLFAGMCDDEKEEIHITQKELEALSATGAQKNIKLSADGSYVTLCIQDFNGKMDEIPKKPYTKWFDYDKMKKGFEIRTRKAGDYIIVDDEGHHKKLKQVFTGDKIPAQQRAGLWLIAHESLVHAIIGYRSGCSALVTPQTGKVLKITFYGGKQNGFFKEI</sequence>
<comment type="similarity">
    <text evidence="8">Belongs to the tRNA(Ile)-lysidine synthase family.</text>
</comment>
<gene>
    <name evidence="8" type="primary">tilS</name>
    <name evidence="10" type="ORF">T1815_05931</name>
</gene>
<comment type="domain">
    <text evidence="8">The N-terminal region contains the highly conserved SGGXDS motif, predicted to be a P-loop motif involved in ATP binding.</text>
</comment>
<dbReference type="EMBL" id="CVRQ01000008">
    <property type="protein sequence ID" value="CRL33463.1"/>
    <property type="molecule type" value="Genomic_DNA"/>
</dbReference>
<dbReference type="NCBIfam" id="TIGR02432">
    <property type="entry name" value="lysidine_TilS_N"/>
    <property type="match status" value="1"/>
</dbReference>
<dbReference type="Proteomes" id="UP000049472">
    <property type="component" value="Unassembled WGS sequence"/>
</dbReference>
<dbReference type="AlphaFoldDB" id="A0A0M6WCE1"/>
<keyword evidence="3 8" id="KW-0436">Ligase</keyword>
<dbReference type="SUPFAM" id="SSF52402">
    <property type="entry name" value="Adenine nucleotide alpha hydrolases-like"/>
    <property type="match status" value="1"/>
</dbReference>
<comment type="catalytic activity">
    <reaction evidence="7 8">
        <text>cytidine(34) in tRNA(Ile2) + L-lysine + ATP = lysidine(34) in tRNA(Ile2) + AMP + diphosphate + H(+)</text>
        <dbReference type="Rhea" id="RHEA:43744"/>
        <dbReference type="Rhea" id="RHEA-COMP:10625"/>
        <dbReference type="Rhea" id="RHEA-COMP:10670"/>
        <dbReference type="ChEBI" id="CHEBI:15378"/>
        <dbReference type="ChEBI" id="CHEBI:30616"/>
        <dbReference type="ChEBI" id="CHEBI:32551"/>
        <dbReference type="ChEBI" id="CHEBI:33019"/>
        <dbReference type="ChEBI" id="CHEBI:82748"/>
        <dbReference type="ChEBI" id="CHEBI:83665"/>
        <dbReference type="ChEBI" id="CHEBI:456215"/>
        <dbReference type="EC" id="6.3.4.19"/>
    </reaction>
</comment>
<dbReference type="Pfam" id="PF01171">
    <property type="entry name" value="ATP_bind_3"/>
    <property type="match status" value="2"/>
</dbReference>
<dbReference type="Pfam" id="PF11734">
    <property type="entry name" value="TilS_C"/>
    <property type="match status" value="1"/>
</dbReference>
<keyword evidence="2 8" id="KW-0963">Cytoplasm</keyword>
<evidence type="ECO:0000256" key="4">
    <source>
        <dbReference type="ARBA" id="ARBA00022694"/>
    </source>
</evidence>